<dbReference type="OrthoDB" id="7461933at2759"/>
<protein>
    <submittedName>
        <fullName evidence="2">Uncharacterized protein</fullName>
    </submittedName>
</protein>
<evidence type="ECO:0000256" key="1">
    <source>
        <dbReference type="SAM" id="Coils"/>
    </source>
</evidence>
<dbReference type="AlphaFoldDB" id="A0A4C1U8T6"/>
<sequence>MTTNNEIIKQLNTKLNSALKQKRNIERDYQKLRHMELIKSEELETVVDESEQLKQSLNELKDQICVAQKQFFKTELLKLSTEMQIKNYKQLLEDHKIEFEDLFQREKEKVEIHYKALKEREEAELKKEREKQKQLAEANEKQLKEAMTLEAECDDIEMDCTVLNVLLLFSITQTLTN</sequence>
<proteinExistence type="predicted"/>
<keyword evidence="3" id="KW-1185">Reference proteome</keyword>
<feature type="coiled-coil region" evidence="1">
    <location>
        <begin position="8"/>
        <end position="159"/>
    </location>
</feature>
<accession>A0A4C1U8T6</accession>
<reference evidence="2 3" key="1">
    <citation type="journal article" date="2019" name="Commun. Biol.">
        <title>The bagworm genome reveals a unique fibroin gene that provides high tensile strength.</title>
        <authorList>
            <person name="Kono N."/>
            <person name="Nakamura H."/>
            <person name="Ohtoshi R."/>
            <person name="Tomita M."/>
            <person name="Numata K."/>
            <person name="Arakawa K."/>
        </authorList>
    </citation>
    <scope>NUCLEOTIDE SEQUENCE [LARGE SCALE GENOMIC DNA]</scope>
</reference>
<organism evidence="2 3">
    <name type="scientific">Eumeta variegata</name>
    <name type="common">Bagworm moth</name>
    <name type="synonym">Eumeta japonica</name>
    <dbReference type="NCBI Taxonomy" id="151549"/>
    <lineage>
        <taxon>Eukaryota</taxon>
        <taxon>Metazoa</taxon>
        <taxon>Ecdysozoa</taxon>
        <taxon>Arthropoda</taxon>
        <taxon>Hexapoda</taxon>
        <taxon>Insecta</taxon>
        <taxon>Pterygota</taxon>
        <taxon>Neoptera</taxon>
        <taxon>Endopterygota</taxon>
        <taxon>Lepidoptera</taxon>
        <taxon>Glossata</taxon>
        <taxon>Ditrysia</taxon>
        <taxon>Tineoidea</taxon>
        <taxon>Psychidae</taxon>
        <taxon>Oiketicinae</taxon>
        <taxon>Eumeta</taxon>
    </lineage>
</organism>
<dbReference type="EMBL" id="BGZK01000142">
    <property type="protein sequence ID" value="GBP22698.1"/>
    <property type="molecule type" value="Genomic_DNA"/>
</dbReference>
<gene>
    <name evidence="2" type="ORF">EVAR_13979_1</name>
</gene>
<evidence type="ECO:0000313" key="2">
    <source>
        <dbReference type="EMBL" id="GBP22698.1"/>
    </source>
</evidence>
<keyword evidence="1" id="KW-0175">Coiled coil</keyword>
<comment type="caution">
    <text evidence="2">The sequence shown here is derived from an EMBL/GenBank/DDBJ whole genome shotgun (WGS) entry which is preliminary data.</text>
</comment>
<dbReference type="Proteomes" id="UP000299102">
    <property type="component" value="Unassembled WGS sequence"/>
</dbReference>
<evidence type="ECO:0000313" key="3">
    <source>
        <dbReference type="Proteomes" id="UP000299102"/>
    </source>
</evidence>
<name>A0A4C1U8T6_EUMVA</name>